<sequence length="181" mass="20521">MDNNNNDLLYKSTKEVISFEIHVHHGIPIPNSITSSVKFQTYFNKRENIPNYAMPCPLSAIAATLCTKIVKERSQHKQDLQKFWKGQSKSVKKKINLPSAIPPPINYSDLDKSTTTTKSFTARTPSPVKKLTHQFDDNIKSYPRPTFKSYDKSYDISNEEAVRGALKNNSASLITTSRQPM</sequence>
<organism evidence="1 2">
    <name type="scientific">Funneliformis geosporum</name>
    <dbReference type="NCBI Taxonomy" id="1117311"/>
    <lineage>
        <taxon>Eukaryota</taxon>
        <taxon>Fungi</taxon>
        <taxon>Fungi incertae sedis</taxon>
        <taxon>Mucoromycota</taxon>
        <taxon>Glomeromycotina</taxon>
        <taxon>Glomeromycetes</taxon>
        <taxon>Glomerales</taxon>
        <taxon>Glomeraceae</taxon>
        <taxon>Funneliformis</taxon>
    </lineage>
</organism>
<proteinExistence type="predicted"/>
<dbReference type="Proteomes" id="UP001153678">
    <property type="component" value="Unassembled WGS sequence"/>
</dbReference>
<name>A0A9W4SHB4_9GLOM</name>
<comment type="caution">
    <text evidence="1">The sequence shown here is derived from an EMBL/GenBank/DDBJ whole genome shotgun (WGS) entry which is preliminary data.</text>
</comment>
<keyword evidence="2" id="KW-1185">Reference proteome</keyword>
<dbReference type="EMBL" id="CAMKVN010000492">
    <property type="protein sequence ID" value="CAI2168497.1"/>
    <property type="molecule type" value="Genomic_DNA"/>
</dbReference>
<protein>
    <submittedName>
        <fullName evidence="1">4326_t:CDS:1</fullName>
    </submittedName>
</protein>
<dbReference type="AlphaFoldDB" id="A0A9W4SHB4"/>
<accession>A0A9W4SHB4</accession>
<gene>
    <name evidence="1" type="ORF">FWILDA_LOCUS3612</name>
</gene>
<evidence type="ECO:0000313" key="2">
    <source>
        <dbReference type="Proteomes" id="UP001153678"/>
    </source>
</evidence>
<evidence type="ECO:0000313" key="1">
    <source>
        <dbReference type="EMBL" id="CAI2168497.1"/>
    </source>
</evidence>
<reference evidence="1" key="1">
    <citation type="submission" date="2022-08" db="EMBL/GenBank/DDBJ databases">
        <authorList>
            <person name="Kallberg Y."/>
            <person name="Tangrot J."/>
            <person name="Rosling A."/>
        </authorList>
    </citation>
    <scope>NUCLEOTIDE SEQUENCE</scope>
    <source>
        <strain evidence="1">Wild A</strain>
    </source>
</reference>